<evidence type="ECO:0000313" key="2">
    <source>
        <dbReference type="EMBL" id="OLO80508.1"/>
    </source>
</evidence>
<name>A0A1Q8XNY3_ACTNA</name>
<keyword evidence="4" id="KW-1185">Reference proteome</keyword>
<keyword evidence="1" id="KW-1133">Transmembrane helix</keyword>
<sequence length="81" mass="8722">MHHDVQRVGLVDAALIGFAAFMAAVAIQRGTLKEIGAVSVALDDKQIVLPGAVAQGIFRKRTEACAEHIVERINAMDLLNR</sequence>
<keyword evidence="1" id="KW-0472">Membrane</keyword>
<dbReference type="EMBL" id="CP113787">
    <property type="protein sequence ID" value="WAL42916.1"/>
    <property type="molecule type" value="Genomic_DNA"/>
</dbReference>
<evidence type="ECO:0000313" key="5">
    <source>
        <dbReference type="Proteomes" id="UP001163127"/>
    </source>
</evidence>
<evidence type="ECO:0000313" key="3">
    <source>
        <dbReference type="EMBL" id="WAL42916.1"/>
    </source>
</evidence>
<dbReference type="RefSeq" id="WP_075406624.1">
    <property type="nucleotide sequence ID" value="NZ_CP113787.1"/>
</dbReference>
<evidence type="ECO:0000256" key="1">
    <source>
        <dbReference type="SAM" id="Phobius"/>
    </source>
</evidence>
<evidence type="ECO:0000313" key="4">
    <source>
        <dbReference type="Proteomes" id="UP000186781"/>
    </source>
</evidence>
<reference evidence="3" key="2">
    <citation type="submission" date="2022-11" db="EMBL/GenBank/DDBJ databases">
        <title>Dental biofilm bacteria. Genome sequencing and assembly.</title>
        <authorList>
            <person name="Robertsson C."/>
        </authorList>
    </citation>
    <scope>NUCLEOTIDE SEQUENCE</scope>
    <source>
        <strain evidence="3">CW</strain>
    </source>
</reference>
<protein>
    <submittedName>
        <fullName evidence="3">Uncharacterized protein</fullName>
    </submittedName>
</protein>
<dbReference type="Proteomes" id="UP001163127">
    <property type="component" value="Chromosome"/>
</dbReference>
<dbReference type="Proteomes" id="UP000186781">
    <property type="component" value="Unassembled WGS sequence"/>
</dbReference>
<dbReference type="EMBL" id="MSKX01000044">
    <property type="protein sequence ID" value="OLO80508.1"/>
    <property type="molecule type" value="Genomic_DNA"/>
</dbReference>
<organism evidence="3 5">
    <name type="scientific">Actinomyces naeslundii</name>
    <dbReference type="NCBI Taxonomy" id="1655"/>
    <lineage>
        <taxon>Bacteria</taxon>
        <taxon>Bacillati</taxon>
        <taxon>Actinomycetota</taxon>
        <taxon>Actinomycetes</taxon>
        <taxon>Actinomycetales</taxon>
        <taxon>Actinomycetaceae</taxon>
        <taxon>Actinomyces</taxon>
    </lineage>
</organism>
<dbReference type="OrthoDB" id="9962440at2"/>
<keyword evidence="1" id="KW-0812">Transmembrane</keyword>
<gene>
    <name evidence="2" type="ORF">BKH13_13425</name>
    <name evidence="3" type="ORF">OFA60_12925</name>
</gene>
<feature type="transmembrane region" description="Helical" evidence="1">
    <location>
        <begin position="6"/>
        <end position="27"/>
    </location>
</feature>
<reference evidence="2 4" key="1">
    <citation type="submission" date="2016-12" db="EMBL/GenBank/DDBJ databases">
        <title>Genomic comparison of strains in the 'Actinomyces naeslundii' group.</title>
        <authorList>
            <person name="Mughal S.R."/>
            <person name="Do T."/>
            <person name="Gilbert S.C."/>
            <person name="Witherden E.A."/>
            <person name="Didelot X."/>
            <person name="Beighton D."/>
        </authorList>
    </citation>
    <scope>NUCLEOTIDE SEQUENCE [LARGE SCALE GENOMIC DNA]</scope>
    <source>
        <strain evidence="2 4">WE6B-3</strain>
    </source>
</reference>
<dbReference type="AlphaFoldDB" id="A0A1Q8XNY3"/>
<proteinExistence type="predicted"/>
<accession>A0A1Q8XNY3</accession>